<protein>
    <recommendedName>
        <fullName evidence="4">CUB domain-containing protein</fullName>
    </recommendedName>
</protein>
<dbReference type="AlphaFoldDB" id="A0A3P7E229"/>
<proteinExistence type="predicted"/>
<evidence type="ECO:0000313" key="6">
    <source>
        <dbReference type="Proteomes" id="UP000270924"/>
    </source>
</evidence>
<dbReference type="OrthoDB" id="431034at2759"/>
<keyword evidence="1" id="KW-0677">Repeat</keyword>
<evidence type="ECO:0000313" key="5">
    <source>
        <dbReference type="EMBL" id="VDM16581.1"/>
    </source>
</evidence>
<dbReference type="InterPro" id="IPR000859">
    <property type="entry name" value="CUB_dom"/>
</dbReference>
<keyword evidence="2" id="KW-1015">Disulfide bond</keyword>
<feature type="domain" description="CUB" evidence="4">
    <location>
        <begin position="1"/>
        <end position="87"/>
    </location>
</feature>
<sequence length="87" mass="9769">MPVTISSPNYPNSFNVGDHCIWLITAPPGGIVNFQFIEQFQLQCEDTCDKSYVEVKTGADFRLTGYRLVAKIINHALFQSILNFLAT</sequence>
<evidence type="ECO:0000256" key="2">
    <source>
        <dbReference type="ARBA" id="ARBA00023157"/>
    </source>
</evidence>
<evidence type="ECO:0000256" key="3">
    <source>
        <dbReference type="PROSITE-ProRule" id="PRU00059"/>
    </source>
</evidence>
<keyword evidence="6" id="KW-1185">Reference proteome</keyword>
<dbReference type="CDD" id="cd00041">
    <property type="entry name" value="CUB"/>
    <property type="match status" value="1"/>
</dbReference>
<dbReference type="PROSITE" id="PS01180">
    <property type="entry name" value="CUB"/>
    <property type="match status" value="1"/>
</dbReference>
<name>A0A3P7E229_WUCBA</name>
<dbReference type="SUPFAM" id="SSF49854">
    <property type="entry name" value="Spermadhesin, CUB domain"/>
    <property type="match status" value="1"/>
</dbReference>
<evidence type="ECO:0000259" key="4">
    <source>
        <dbReference type="PROSITE" id="PS01180"/>
    </source>
</evidence>
<dbReference type="PANTHER" id="PTHR24251">
    <property type="entry name" value="OVOCHYMASE-RELATED"/>
    <property type="match status" value="1"/>
</dbReference>
<dbReference type="SMART" id="SM00042">
    <property type="entry name" value="CUB"/>
    <property type="match status" value="1"/>
</dbReference>
<organism evidence="5 6">
    <name type="scientific">Wuchereria bancrofti</name>
    <dbReference type="NCBI Taxonomy" id="6293"/>
    <lineage>
        <taxon>Eukaryota</taxon>
        <taxon>Metazoa</taxon>
        <taxon>Ecdysozoa</taxon>
        <taxon>Nematoda</taxon>
        <taxon>Chromadorea</taxon>
        <taxon>Rhabditida</taxon>
        <taxon>Spirurina</taxon>
        <taxon>Spiruromorpha</taxon>
        <taxon>Filarioidea</taxon>
        <taxon>Onchocercidae</taxon>
        <taxon>Wuchereria</taxon>
    </lineage>
</organism>
<accession>A0A3P7E229</accession>
<evidence type="ECO:0000256" key="1">
    <source>
        <dbReference type="ARBA" id="ARBA00022737"/>
    </source>
</evidence>
<dbReference type="InParanoid" id="A0A3P7E229"/>
<comment type="caution">
    <text evidence="3">Lacks conserved residue(s) required for the propagation of feature annotation.</text>
</comment>
<dbReference type="InterPro" id="IPR035914">
    <property type="entry name" value="Sperma_CUB_dom_sf"/>
</dbReference>
<dbReference type="Proteomes" id="UP000270924">
    <property type="component" value="Unassembled WGS sequence"/>
</dbReference>
<dbReference type="Gene3D" id="2.60.120.290">
    <property type="entry name" value="Spermadhesin, CUB domain"/>
    <property type="match status" value="1"/>
</dbReference>
<gene>
    <name evidence="5" type="ORF">WBA_LOCUS9445</name>
</gene>
<reference evidence="5 6" key="1">
    <citation type="submission" date="2018-11" db="EMBL/GenBank/DDBJ databases">
        <authorList>
            <consortium name="Pathogen Informatics"/>
        </authorList>
    </citation>
    <scope>NUCLEOTIDE SEQUENCE [LARGE SCALE GENOMIC DNA]</scope>
</reference>
<dbReference type="PANTHER" id="PTHR24251:SF50">
    <property type="entry name" value="ATTRACTIN-LIKE 1A"/>
    <property type="match status" value="1"/>
</dbReference>
<dbReference type="Pfam" id="PF00431">
    <property type="entry name" value="CUB"/>
    <property type="match status" value="1"/>
</dbReference>
<dbReference type="EMBL" id="UYWW01009319">
    <property type="protein sequence ID" value="VDM16581.1"/>
    <property type="molecule type" value="Genomic_DNA"/>
</dbReference>